<keyword evidence="1" id="KW-0732">Signal</keyword>
<evidence type="ECO:0008006" key="4">
    <source>
        <dbReference type="Google" id="ProtNLM"/>
    </source>
</evidence>
<dbReference type="PANTHER" id="PTHR30006">
    <property type="entry name" value="THIAMINE-BINDING PERIPLASMIC PROTEIN-RELATED"/>
    <property type="match status" value="1"/>
</dbReference>
<protein>
    <recommendedName>
        <fullName evidence="4">ABC-type Fe3+ transport system</fullName>
    </recommendedName>
</protein>
<proteinExistence type="predicted"/>
<evidence type="ECO:0000313" key="2">
    <source>
        <dbReference type="EMBL" id="KAG6015489.1"/>
    </source>
</evidence>
<comment type="caution">
    <text evidence="2">The sequence shown here is derived from an EMBL/GenBank/DDBJ whole genome shotgun (WGS) entry which is preliminary data.</text>
</comment>
<reference evidence="2" key="1">
    <citation type="journal article" date="2020" name="bioRxiv">
        <title>Whole genome comparisons of ergot fungi reveals the divergence and evolution of species within the genus Claviceps are the result of varying mechanisms driving genome evolution and host range expansion.</title>
        <authorList>
            <person name="Wyka S.A."/>
            <person name="Mondo S.J."/>
            <person name="Liu M."/>
            <person name="Dettman J."/>
            <person name="Nalam V."/>
            <person name="Broders K.D."/>
        </authorList>
    </citation>
    <scope>NUCLEOTIDE SEQUENCE</scope>
    <source>
        <strain evidence="2">CCC 602</strain>
    </source>
</reference>
<dbReference type="AlphaFoldDB" id="A0A9P7NEK2"/>
<accession>A0A9P7NEK2</accession>
<dbReference type="Proteomes" id="UP000748025">
    <property type="component" value="Unassembled WGS sequence"/>
</dbReference>
<dbReference type="EMBL" id="SRPW01000340">
    <property type="protein sequence ID" value="KAG6015489.1"/>
    <property type="molecule type" value="Genomic_DNA"/>
</dbReference>
<evidence type="ECO:0000313" key="3">
    <source>
        <dbReference type="Proteomes" id="UP000748025"/>
    </source>
</evidence>
<gene>
    <name evidence="2" type="ORF">E4U43_005222</name>
</gene>
<keyword evidence="3" id="KW-1185">Reference proteome</keyword>
<name>A0A9P7NEK2_9HYPO</name>
<organism evidence="2 3">
    <name type="scientific">Claviceps pusilla</name>
    <dbReference type="NCBI Taxonomy" id="123648"/>
    <lineage>
        <taxon>Eukaryota</taxon>
        <taxon>Fungi</taxon>
        <taxon>Dikarya</taxon>
        <taxon>Ascomycota</taxon>
        <taxon>Pezizomycotina</taxon>
        <taxon>Sordariomycetes</taxon>
        <taxon>Hypocreomycetidae</taxon>
        <taxon>Hypocreales</taxon>
        <taxon>Clavicipitaceae</taxon>
        <taxon>Claviceps</taxon>
    </lineage>
</organism>
<dbReference type="OrthoDB" id="124329at2759"/>
<sequence length="350" mass="39215">MGDALLAFVCSSPRIKPIVESRTLDQIYDAAVKEGGIVTCWHGGDERHQMDFIKTAFEKRFPKMQLNLTVDLSKYHDGRIDQQVAEKNVYVDSVILQTLHDYPRWAREGALLNYAPLGFDQIYPGFKDSVSASWYGLAIISWSNVASSTKLPNMTLDSFDSFLRPGLKNKLVLTYPNDDDAVLFAFDLILQQHGEAWFDRLLAQNPRWVRGTATPMKLLSQSNTTVAASFTTAGGLTRKPGLTTAFPKDGQFVSWAQRGAILKDAPHPEGAKLPHSFMLTPEFQSKIYGWSVRMDVAPPAGVPDLMHMNNTNPVAFSTFMEDRAHVERLRFWFESRIGAVQGKSPLVDDI</sequence>
<dbReference type="PANTHER" id="PTHR30006:SF2">
    <property type="entry name" value="ABC TRANSPORTER SUBSTRATE-BINDING PROTEIN"/>
    <property type="match status" value="1"/>
</dbReference>
<evidence type="ECO:0000256" key="1">
    <source>
        <dbReference type="ARBA" id="ARBA00022729"/>
    </source>
</evidence>
<dbReference type="Gene3D" id="3.40.190.10">
    <property type="entry name" value="Periplasmic binding protein-like II"/>
    <property type="match status" value="2"/>
</dbReference>
<dbReference type="SUPFAM" id="SSF53850">
    <property type="entry name" value="Periplasmic binding protein-like II"/>
    <property type="match status" value="1"/>
</dbReference>